<gene>
    <name evidence="1" type="ORF">SDC9_198130</name>
</gene>
<organism evidence="1">
    <name type="scientific">bioreactor metagenome</name>
    <dbReference type="NCBI Taxonomy" id="1076179"/>
    <lineage>
        <taxon>unclassified sequences</taxon>
        <taxon>metagenomes</taxon>
        <taxon>ecological metagenomes</taxon>
    </lineage>
</organism>
<sequence length="82" mass="9588">MFAHTTDLTVQPLNQRDAKHKRRFFLHLTFLGDGTEDWHTSPHTTDKVISDRLIYRHQILFFVIVTGTQDFIHQVAVVGQKD</sequence>
<dbReference type="EMBL" id="VSSQ01114752">
    <property type="protein sequence ID" value="MPN50503.1"/>
    <property type="molecule type" value="Genomic_DNA"/>
</dbReference>
<dbReference type="AlphaFoldDB" id="A0A645ITL9"/>
<name>A0A645ITL9_9ZZZZ</name>
<reference evidence="1" key="1">
    <citation type="submission" date="2019-08" db="EMBL/GenBank/DDBJ databases">
        <authorList>
            <person name="Kucharzyk K."/>
            <person name="Murdoch R.W."/>
            <person name="Higgins S."/>
            <person name="Loffler F."/>
        </authorList>
    </citation>
    <scope>NUCLEOTIDE SEQUENCE</scope>
</reference>
<evidence type="ECO:0000313" key="1">
    <source>
        <dbReference type="EMBL" id="MPN50503.1"/>
    </source>
</evidence>
<comment type="caution">
    <text evidence="1">The sequence shown here is derived from an EMBL/GenBank/DDBJ whole genome shotgun (WGS) entry which is preliminary data.</text>
</comment>
<protein>
    <submittedName>
        <fullName evidence="1">Uncharacterized protein</fullName>
    </submittedName>
</protein>
<accession>A0A645ITL9</accession>
<proteinExistence type="predicted"/>